<dbReference type="AlphaFoldDB" id="A0A2W5Z3X5"/>
<dbReference type="InterPro" id="IPR036188">
    <property type="entry name" value="FAD/NAD-bd_sf"/>
</dbReference>
<gene>
    <name evidence="1" type="ORF">DLM65_09535</name>
</gene>
<dbReference type="SUPFAM" id="SSF51905">
    <property type="entry name" value="FAD/NAD(P)-binding domain"/>
    <property type="match status" value="1"/>
</dbReference>
<comment type="caution">
    <text evidence="1">The sequence shown here is derived from an EMBL/GenBank/DDBJ whole genome shotgun (WGS) entry which is preliminary data.</text>
</comment>
<proteinExistence type="predicted"/>
<sequence length="222" mass="23099">MAGLGTALAMARQGHSVTLLERDDTAPIATAQDAFEVARRGAPQVHQTHGFLARAAVVLRERFPDVLDTLLDAGCTTMSLAPAGAAPEPGDEDLGVLIVRRTTFEWALRRAVVAEPGIEVRESVTVSALMGTAGSGEATPPVVSGVTLADGSAVEADIVVAATGRRSGVPGWLAPLGVNTGERVHESGLVYLTRWYKLADALVLPPSPKLGGDLGFVKYLVV</sequence>
<organism evidence="1 2">
    <name type="scientific">Candidatus Aeolococcus gillhamiae</name>
    <dbReference type="NCBI Taxonomy" id="3127015"/>
    <lineage>
        <taxon>Bacteria</taxon>
        <taxon>Bacillati</taxon>
        <taxon>Candidatus Dormiibacterota</taxon>
        <taxon>Candidatus Dormibacteria</taxon>
        <taxon>Candidatus Aeolococcales</taxon>
        <taxon>Candidatus Aeolococcaceae</taxon>
        <taxon>Candidatus Aeolococcus</taxon>
    </lineage>
</organism>
<reference evidence="1 2" key="1">
    <citation type="journal article" date="2017" name="Nature">
        <title>Atmospheric trace gases support primary production in Antarctic desert surface soil.</title>
        <authorList>
            <person name="Ji M."/>
            <person name="Greening C."/>
            <person name="Vanwonterghem I."/>
            <person name="Carere C.R."/>
            <person name="Bay S.K."/>
            <person name="Steen J.A."/>
            <person name="Montgomery K."/>
            <person name="Lines T."/>
            <person name="Beardall J."/>
            <person name="van Dorst J."/>
            <person name="Snape I."/>
            <person name="Stott M.B."/>
            <person name="Hugenholtz P."/>
            <person name="Ferrari B.C."/>
        </authorList>
    </citation>
    <scope>NUCLEOTIDE SEQUENCE [LARGE SCALE GENOMIC DNA]</scope>
    <source>
        <strain evidence="1">RRmetagenome_bin12</strain>
    </source>
</reference>
<protein>
    <submittedName>
        <fullName evidence="1">FAD-dependent oxidoreductase</fullName>
    </submittedName>
</protein>
<dbReference type="Gene3D" id="3.50.50.60">
    <property type="entry name" value="FAD/NAD(P)-binding domain"/>
    <property type="match status" value="1"/>
</dbReference>
<evidence type="ECO:0000313" key="2">
    <source>
        <dbReference type="Proteomes" id="UP000248724"/>
    </source>
</evidence>
<name>A0A2W5Z3X5_9BACT</name>
<dbReference type="Proteomes" id="UP000248724">
    <property type="component" value="Unassembled WGS sequence"/>
</dbReference>
<evidence type="ECO:0000313" key="1">
    <source>
        <dbReference type="EMBL" id="PZR79920.1"/>
    </source>
</evidence>
<accession>A0A2W5Z3X5</accession>
<feature type="non-terminal residue" evidence="1">
    <location>
        <position position="222"/>
    </location>
</feature>
<dbReference type="EMBL" id="QHBU01000182">
    <property type="protein sequence ID" value="PZR79920.1"/>
    <property type="molecule type" value="Genomic_DNA"/>
</dbReference>